<dbReference type="Gene3D" id="3.40.630.30">
    <property type="match status" value="1"/>
</dbReference>
<dbReference type="SUPFAM" id="SSF52210">
    <property type="entry name" value="Succinyl-CoA synthetase domains"/>
    <property type="match status" value="2"/>
</dbReference>
<reference evidence="7" key="1">
    <citation type="submission" date="2017-11" db="EMBL/GenBank/DDBJ databases">
        <authorList>
            <person name="Kuznetsova I."/>
            <person name="Sazanova A."/>
            <person name="Chirak E."/>
            <person name="Safronova V."/>
            <person name="Willems A."/>
        </authorList>
    </citation>
    <scope>NUCLEOTIDE SEQUENCE [LARGE SCALE GENOMIC DNA]</scope>
    <source>
        <strain evidence="7">STM 196</strain>
    </source>
</reference>
<dbReference type="InterPro" id="IPR043938">
    <property type="entry name" value="Ligase_CoA_dom"/>
</dbReference>
<gene>
    <name evidence="6" type="ORF">CU102_24525</name>
</gene>
<dbReference type="InterPro" id="IPR051538">
    <property type="entry name" value="Acyl-CoA_Synth/Transferase"/>
</dbReference>
<dbReference type="Gene3D" id="3.30.1490.20">
    <property type="entry name" value="ATP-grasp fold, A domain"/>
    <property type="match status" value="1"/>
</dbReference>
<dbReference type="Pfam" id="PF19045">
    <property type="entry name" value="Ligase_CoA_2"/>
    <property type="match status" value="1"/>
</dbReference>
<dbReference type="SUPFAM" id="SSF56059">
    <property type="entry name" value="Glutathione synthetase ATP-binding domain-like"/>
    <property type="match status" value="1"/>
</dbReference>
<keyword evidence="7" id="KW-1185">Reference proteome</keyword>
<dbReference type="InterPro" id="IPR013815">
    <property type="entry name" value="ATP_grasp_subdomain_1"/>
</dbReference>
<keyword evidence="1" id="KW-0816">Tricarboxylic acid cycle</keyword>
<dbReference type="Gene3D" id="3.40.50.720">
    <property type="entry name" value="NAD(P)-binding Rossmann-like Domain"/>
    <property type="match status" value="1"/>
</dbReference>
<dbReference type="InterPro" id="IPR016102">
    <property type="entry name" value="Succinyl-CoA_synth-like"/>
</dbReference>
<dbReference type="Pfam" id="PF13607">
    <property type="entry name" value="Succ_CoA_lig"/>
    <property type="match status" value="1"/>
</dbReference>
<proteinExistence type="predicted"/>
<organism evidence="6 7">
    <name type="scientific">Phyllobacterium brassicacearum</name>
    <dbReference type="NCBI Taxonomy" id="314235"/>
    <lineage>
        <taxon>Bacteria</taxon>
        <taxon>Pseudomonadati</taxon>
        <taxon>Pseudomonadota</taxon>
        <taxon>Alphaproteobacteria</taxon>
        <taxon>Hyphomicrobiales</taxon>
        <taxon>Phyllobacteriaceae</taxon>
        <taxon>Phyllobacterium</taxon>
    </lineage>
</organism>
<keyword evidence="4" id="KW-0067">ATP-binding</keyword>
<dbReference type="OrthoDB" id="9807426at2"/>
<evidence type="ECO:0000313" key="7">
    <source>
        <dbReference type="Proteomes" id="UP000241444"/>
    </source>
</evidence>
<dbReference type="SUPFAM" id="SSF55729">
    <property type="entry name" value="Acyl-CoA N-acyltransferases (Nat)"/>
    <property type="match status" value="1"/>
</dbReference>
<dbReference type="SMART" id="SM00881">
    <property type="entry name" value="CoA_binding"/>
    <property type="match status" value="1"/>
</dbReference>
<dbReference type="Pfam" id="PF13549">
    <property type="entry name" value="ATP-grasp_5"/>
    <property type="match status" value="1"/>
</dbReference>
<dbReference type="InterPro" id="IPR003781">
    <property type="entry name" value="CoA-bd"/>
</dbReference>
<evidence type="ECO:0000256" key="3">
    <source>
        <dbReference type="ARBA" id="ARBA00022741"/>
    </source>
</evidence>
<dbReference type="GO" id="GO:0016747">
    <property type="term" value="F:acyltransferase activity, transferring groups other than amino-acyl groups"/>
    <property type="evidence" value="ECO:0007669"/>
    <property type="project" value="InterPro"/>
</dbReference>
<dbReference type="GO" id="GO:0005524">
    <property type="term" value="F:ATP binding"/>
    <property type="evidence" value="ECO:0007669"/>
    <property type="project" value="UniProtKB-KW"/>
</dbReference>
<dbReference type="Pfam" id="PF13380">
    <property type="entry name" value="CoA_binding_2"/>
    <property type="match status" value="1"/>
</dbReference>
<dbReference type="AlphaFoldDB" id="A0A2P7B996"/>
<dbReference type="InterPro" id="IPR036291">
    <property type="entry name" value="NAD(P)-bd_dom_sf"/>
</dbReference>
<dbReference type="InterPro" id="IPR032875">
    <property type="entry name" value="Succ_CoA_lig_flav_dom"/>
</dbReference>
<keyword evidence="3" id="KW-0547">Nucleotide-binding</keyword>
<dbReference type="SUPFAM" id="SSF51735">
    <property type="entry name" value="NAD(P)-binding Rossmann-fold domains"/>
    <property type="match status" value="1"/>
</dbReference>
<dbReference type="CDD" id="cd04301">
    <property type="entry name" value="NAT_SF"/>
    <property type="match status" value="1"/>
</dbReference>
<accession>A0A2P7B996</accession>
<dbReference type="RefSeq" id="WP_106713706.1">
    <property type="nucleotide sequence ID" value="NZ_PGGO01000026.1"/>
</dbReference>
<sequence>MSIRNLEHAFHPKSVALIGASDKAGSVGRIVMRNIVSGGFEGELWPVNPKHETVDGRTCYPNVQEIPGIPDLAVIVTPPRSVPGLIRDLGEKGTRATVVITAGLNEANGLRQEMLDAAKPYLLRIIGPNTVGLLLPQSKLNASFAHMDARPGQIALLSQSGAIATSLIDWAADNQIGFSQIVSLGDMADVDVADCLDLLAGDAGTKAIVMYLESIPHPRKFMSAARAAARLKPVIAIKPGRHSEAAKAAATHTGALSGADRVVDAALRRAGVLRVGGLAELFDATETLARFPMLEQVRVGIVTNGGGAGVLAVDQLMENKGELAELSAGTLERLDQCLPDNWSHSNPVDIIGDAPPERFKEAVEVVAADPGTDAILVLNCPTGLASPIDAATAVASLVDAGTVAGKPVFACWLGEHTARKGRRVLVDAGVASYETPAAAANAISYLSDWSRAQRVLMRVPDNRYDEKHFDREVVYRIFRQAASEGRNMLAETEAKAAISAYGISVPRTLVARTAEEVEGVAGELLSGDGKVVVKLLSKSLTHKSDVGGVVLDVATPKAAREAAVAIGERVRALRPDADIDGFAVQPMVMRKHAQELILGASRDPVFGPTVLFGAGGTMAELVNDTAIGLPPLDDVLAGDLIDSTHIGRLLAGYRDRQAANRTAIIDAVIALSQMIIDFPCLVSMDINPLLADATGVIALDARIEIDLDGLKRSGPNPDLAIRPYPSNWKREVALKGGTYDLRPIRPDDVVLYPLFLSKVSPHDLRLRFLALRRTFSEDALRRLTQVDYDRDMAFIALDKDGGELAGIARLSSDPDHEIAEYAVLVRTDLQGRGLGWELLRQLIDFARADGVKRIEGLILSENIKMLTMCREFGFSVVHHPSDTSLMLATLDLQPA</sequence>
<dbReference type="PANTHER" id="PTHR43334">
    <property type="entry name" value="ACETATE--COA LIGASE [ADP-FORMING]"/>
    <property type="match status" value="1"/>
</dbReference>
<evidence type="ECO:0000256" key="2">
    <source>
        <dbReference type="ARBA" id="ARBA00022598"/>
    </source>
</evidence>
<dbReference type="InterPro" id="IPR000182">
    <property type="entry name" value="GNAT_dom"/>
</dbReference>
<dbReference type="PANTHER" id="PTHR43334:SF1">
    <property type="entry name" value="3-HYDROXYPROPIONATE--COA LIGASE [ADP-FORMING]"/>
    <property type="match status" value="1"/>
</dbReference>
<dbReference type="Proteomes" id="UP000241444">
    <property type="component" value="Unassembled WGS sequence"/>
</dbReference>
<feature type="domain" description="N-acetyltransferase" evidence="5">
    <location>
        <begin position="754"/>
        <end position="891"/>
    </location>
</feature>
<keyword evidence="6" id="KW-0808">Transferase</keyword>
<dbReference type="Gene3D" id="3.30.470.20">
    <property type="entry name" value="ATP-grasp fold, B domain"/>
    <property type="match status" value="1"/>
</dbReference>
<evidence type="ECO:0000256" key="4">
    <source>
        <dbReference type="ARBA" id="ARBA00022840"/>
    </source>
</evidence>
<dbReference type="EMBL" id="PGGO01000026">
    <property type="protein sequence ID" value="PSH63027.1"/>
    <property type="molecule type" value="Genomic_DNA"/>
</dbReference>
<evidence type="ECO:0000259" key="5">
    <source>
        <dbReference type="PROSITE" id="PS51186"/>
    </source>
</evidence>
<dbReference type="PROSITE" id="PS51186">
    <property type="entry name" value="GNAT"/>
    <property type="match status" value="1"/>
</dbReference>
<name>A0A2P7B996_9HYPH</name>
<comment type="caution">
    <text evidence="6">The sequence shown here is derived from an EMBL/GenBank/DDBJ whole genome shotgun (WGS) entry which is preliminary data.</text>
</comment>
<protein>
    <submittedName>
        <fullName evidence="6">GNAT family N-acetyltransferase</fullName>
    </submittedName>
</protein>
<dbReference type="Gene3D" id="3.40.50.261">
    <property type="entry name" value="Succinyl-CoA synthetase domains"/>
    <property type="match status" value="2"/>
</dbReference>
<dbReference type="InterPro" id="IPR016181">
    <property type="entry name" value="Acyl_CoA_acyltransferase"/>
</dbReference>
<evidence type="ECO:0000256" key="1">
    <source>
        <dbReference type="ARBA" id="ARBA00022532"/>
    </source>
</evidence>
<dbReference type="GO" id="GO:0043758">
    <property type="term" value="F:acetate-CoA ligase (ADP-forming) activity"/>
    <property type="evidence" value="ECO:0007669"/>
    <property type="project" value="InterPro"/>
</dbReference>
<evidence type="ECO:0000313" key="6">
    <source>
        <dbReference type="EMBL" id="PSH63027.1"/>
    </source>
</evidence>
<keyword evidence="2" id="KW-0436">Ligase</keyword>
<dbReference type="GO" id="GO:0006099">
    <property type="term" value="P:tricarboxylic acid cycle"/>
    <property type="evidence" value="ECO:0007669"/>
    <property type="project" value="UniProtKB-KW"/>
</dbReference>
<dbReference type="Pfam" id="PF00583">
    <property type="entry name" value="Acetyltransf_1"/>
    <property type="match status" value="1"/>
</dbReference>